<name>A0AA36DI20_9BILA</name>
<dbReference type="AlphaFoldDB" id="A0AA36DI20"/>
<evidence type="ECO:0000256" key="1">
    <source>
        <dbReference type="SAM" id="MobiDB-lite"/>
    </source>
</evidence>
<feature type="compositionally biased region" description="Basic residues" evidence="1">
    <location>
        <begin position="8"/>
        <end position="25"/>
    </location>
</feature>
<feature type="compositionally biased region" description="Basic residues" evidence="1">
    <location>
        <begin position="111"/>
        <end position="120"/>
    </location>
</feature>
<comment type="caution">
    <text evidence="2">The sequence shown here is derived from an EMBL/GenBank/DDBJ whole genome shotgun (WGS) entry which is preliminary data.</text>
</comment>
<feature type="region of interest" description="Disordered" evidence="1">
    <location>
        <begin position="1"/>
        <end position="32"/>
    </location>
</feature>
<feature type="compositionally biased region" description="Basic and acidic residues" evidence="1">
    <location>
        <begin position="121"/>
        <end position="139"/>
    </location>
</feature>
<organism evidence="2 3">
    <name type="scientific">Mesorhabditis spiculigera</name>
    <dbReference type="NCBI Taxonomy" id="96644"/>
    <lineage>
        <taxon>Eukaryota</taxon>
        <taxon>Metazoa</taxon>
        <taxon>Ecdysozoa</taxon>
        <taxon>Nematoda</taxon>
        <taxon>Chromadorea</taxon>
        <taxon>Rhabditida</taxon>
        <taxon>Rhabditina</taxon>
        <taxon>Rhabditomorpha</taxon>
        <taxon>Rhabditoidea</taxon>
        <taxon>Rhabditidae</taxon>
        <taxon>Mesorhabditinae</taxon>
        <taxon>Mesorhabditis</taxon>
    </lineage>
</organism>
<accession>A0AA36DI20</accession>
<dbReference type="EMBL" id="CATQJA010002709">
    <property type="protein sequence ID" value="CAJ0587142.1"/>
    <property type="molecule type" value="Genomic_DNA"/>
</dbReference>
<proteinExistence type="predicted"/>
<evidence type="ECO:0000313" key="2">
    <source>
        <dbReference type="EMBL" id="CAJ0587142.1"/>
    </source>
</evidence>
<reference evidence="2" key="1">
    <citation type="submission" date="2023-06" db="EMBL/GenBank/DDBJ databases">
        <authorList>
            <person name="Delattre M."/>
        </authorList>
    </citation>
    <scope>NUCLEOTIDE SEQUENCE</scope>
    <source>
        <strain evidence="2">AF72</strain>
    </source>
</reference>
<keyword evidence="3" id="KW-1185">Reference proteome</keyword>
<protein>
    <submittedName>
        <fullName evidence="2">Uncharacterized protein</fullName>
    </submittedName>
</protein>
<dbReference type="Proteomes" id="UP001177023">
    <property type="component" value="Unassembled WGS sequence"/>
</dbReference>
<evidence type="ECO:0000313" key="3">
    <source>
        <dbReference type="Proteomes" id="UP001177023"/>
    </source>
</evidence>
<feature type="non-terminal residue" evidence="2">
    <location>
        <position position="1"/>
    </location>
</feature>
<feature type="region of interest" description="Disordered" evidence="1">
    <location>
        <begin position="46"/>
        <end position="139"/>
    </location>
</feature>
<sequence>MGLFKNQTKNKKKTGVARTPKKLKRLAREKPTVAELPAEKILEITSAMEVDSPSTSQPKKPKKAPVRKEGKITRTQLLESGASVQPPEKSRSASKRKKEGKKADIKFQRPMTKKKARKMLRNQEREDRKSEREAAKMDS</sequence>
<gene>
    <name evidence="2" type="ORF">MSPICULIGERA_LOCUS25119</name>
</gene>